<evidence type="ECO:0000313" key="3">
    <source>
        <dbReference type="Proteomes" id="UP001386955"/>
    </source>
</evidence>
<keyword evidence="1" id="KW-0812">Transmembrane</keyword>
<gene>
    <name evidence="2" type="ORF">VNO78_05670</name>
</gene>
<organism evidence="2 3">
    <name type="scientific">Psophocarpus tetragonolobus</name>
    <name type="common">Winged bean</name>
    <name type="synonym">Dolichos tetragonolobus</name>
    <dbReference type="NCBI Taxonomy" id="3891"/>
    <lineage>
        <taxon>Eukaryota</taxon>
        <taxon>Viridiplantae</taxon>
        <taxon>Streptophyta</taxon>
        <taxon>Embryophyta</taxon>
        <taxon>Tracheophyta</taxon>
        <taxon>Spermatophyta</taxon>
        <taxon>Magnoliopsida</taxon>
        <taxon>eudicotyledons</taxon>
        <taxon>Gunneridae</taxon>
        <taxon>Pentapetalae</taxon>
        <taxon>rosids</taxon>
        <taxon>fabids</taxon>
        <taxon>Fabales</taxon>
        <taxon>Fabaceae</taxon>
        <taxon>Papilionoideae</taxon>
        <taxon>50 kb inversion clade</taxon>
        <taxon>NPAAA clade</taxon>
        <taxon>indigoferoid/millettioid clade</taxon>
        <taxon>Phaseoleae</taxon>
        <taxon>Psophocarpus</taxon>
    </lineage>
</organism>
<keyword evidence="1" id="KW-1133">Transmembrane helix</keyword>
<dbReference type="Proteomes" id="UP001386955">
    <property type="component" value="Unassembled WGS sequence"/>
</dbReference>
<name>A0AAN9SU17_PSOTE</name>
<dbReference type="EMBL" id="JAYMYS010000002">
    <property type="protein sequence ID" value="KAK7404714.1"/>
    <property type="molecule type" value="Genomic_DNA"/>
</dbReference>
<keyword evidence="1" id="KW-0472">Membrane</keyword>
<dbReference type="AlphaFoldDB" id="A0AAN9SU17"/>
<reference evidence="2 3" key="1">
    <citation type="submission" date="2024-01" db="EMBL/GenBank/DDBJ databases">
        <title>The genomes of 5 underutilized Papilionoideae crops provide insights into root nodulation and disease resistanc.</title>
        <authorList>
            <person name="Jiang F."/>
        </authorList>
    </citation>
    <scope>NUCLEOTIDE SEQUENCE [LARGE SCALE GENOMIC DNA]</scope>
    <source>
        <strain evidence="2">DUOXIRENSHENG_FW03</strain>
        <tissue evidence="2">Leaves</tissue>
    </source>
</reference>
<evidence type="ECO:0000313" key="2">
    <source>
        <dbReference type="EMBL" id="KAK7404714.1"/>
    </source>
</evidence>
<protein>
    <submittedName>
        <fullName evidence="2">Uncharacterized protein</fullName>
    </submittedName>
</protein>
<feature type="transmembrane region" description="Helical" evidence="1">
    <location>
        <begin position="14"/>
        <end position="37"/>
    </location>
</feature>
<keyword evidence="3" id="KW-1185">Reference proteome</keyword>
<proteinExistence type="predicted"/>
<evidence type="ECO:0000256" key="1">
    <source>
        <dbReference type="SAM" id="Phobius"/>
    </source>
</evidence>
<comment type="caution">
    <text evidence="2">The sequence shown here is derived from an EMBL/GenBank/DDBJ whole genome shotgun (WGS) entry which is preliminary data.</text>
</comment>
<accession>A0AAN9SU17</accession>
<sequence>MKIAKAIYTGWRCYIGAGICIRSLAVIVVFAAIVCSGEKHSRLMASRFSLLLLRSQLLASQPLSQVA</sequence>